<feature type="non-terminal residue" evidence="1">
    <location>
        <position position="49"/>
    </location>
</feature>
<organism evidence="1 2">
    <name type="scientific">Allacma fusca</name>
    <dbReference type="NCBI Taxonomy" id="39272"/>
    <lineage>
        <taxon>Eukaryota</taxon>
        <taxon>Metazoa</taxon>
        <taxon>Ecdysozoa</taxon>
        <taxon>Arthropoda</taxon>
        <taxon>Hexapoda</taxon>
        <taxon>Collembola</taxon>
        <taxon>Symphypleona</taxon>
        <taxon>Sminthuridae</taxon>
        <taxon>Allacma</taxon>
    </lineage>
</organism>
<keyword evidence="2" id="KW-1185">Reference proteome</keyword>
<dbReference type="EMBL" id="CAJVCH010055498">
    <property type="protein sequence ID" value="CAG7718717.1"/>
    <property type="molecule type" value="Genomic_DNA"/>
</dbReference>
<dbReference type="Proteomes" id="UP000708208">
    <property type="component" value="Unassembled WGS sequence"/>
</dbReference>
<reference evidence="1" key="1">
    <citation type="submission" date="2021-06" db="EMBL/GenBank/DDBJ databases">
        <authorList>
            <person name="Hodson N. C."/>
            <person name="Mongue J. A."/>
            <person name="Jaron S. K."/>
        </authorList>
    </citation>
    <scope>NUCLEOTIDE SEQUENCE</scope>
</reference>
<name>A0A8J2JH67_9HEXA</name>
<sequence length="49" mass="6021">MNEMISQRERLLRSIERCRKRERLDEKMDPFLLKWSLNNLVGDEIKSDK</sequence>
<dbReference type="AlphaFoldDB" id="A0A8J2JH67"/>
<evidence type="ECO:0000313" key="2">
    <source>
        <dbReference type="Proteomes" id="UP000708208"/>
    </source>
</evidence>
<evidence type="ECO:0000313" key="1">
    <source>
        <dbReference type="EMBL" id="CAG7718717.1"/>
    </source>
</evidence>
<proteinExistence type="predicted"/>
<accession>A0A8J2JH67</accession>
<protein>
    <submittedName>
        <fullName evidence="1">Uncharacterized protein</fullName>
    </submittedName>
</protein>
<gene>
    <name evidence="1" type="ORF">AFUS01_LOCUS8088</name>
</gene>
<comment type="caution">
    <text evidence="1">The sequence shown here is derived from an EMBL/GenBank/DDBJ whole genome shotgun (WGS) entry which is preliminary data.</text>
</comment>
<dbReference type="OrthoDB" id="7760980at2759"/>